<sequence length="520" mass="57695">MYTGKHAHLRPLQPAFIMASTGEAVTYRELEARSNRLAHLFRNRGLKRLDHYSIFMENNNRYLESCGAGERSGLYFTCVNSYLTASELAYILTNSQSRILITSKAKLDIAREALKECPKVELCIIADGAGETWPESERIVGLQQATAGLPSTPVPDECVGTAMLYSSGTTGRPKGILRPLPEQPASQQLPLFDFLQKLWHYREGMVYLSPAPLYHSAPQAAVNLTIRNGGTVVIMESFDPERYLELVEKWGITHTQLVPTMFSRMLKLPAELRRRHDLSSLEIAIHAAAPCPAAVKDEMIEWWGPIIHEYYGATEGLGFTACDSEQWLAHRGTVGKVLLGDLHILDENMQPSPKGAPGTVWFKTATPFEYFGDPAKTAESRSSDGSMSTVGDVGYVDDDGYLYLTDRATFMIISGGVNIYPQECENLLITHPKIADAAVFGVPNPDLGEEVKAVVQPMPGVAPGQELADELIAFCSQSLSRQKVPRSIDFEAELPRLPTGKLYKRLLRDRYWGNKTSRIV</sequence>
<evidence type="ECO:0000313" key="4">
    <source>
        <dbReference type="Proteomes" id="UP000183208"/>
    </source>
</evidence>
<dbReference type="OrthoDB" id="9803968at2"/>
<dbReference type="Pfam" id="PF13193">
    <property type="entry name" value="AMP-binding_C"/>
    <property type="match status" value="1"/>
</dbReference>
<dbReference type="Gene3D" id="3.40.50.12780">
    <property type="entry name" value="N-terminal domain of ligase-like"/>
    <property type="match status" value="1"/>
</dbReference>
<evidence type="ECO:0000259" key="1">
    <source>
        <dbReference type="Pfam" id="PF00501"/>
    </source>
</evidence>
<dbReference type="InterPro" id="IPR042099">
    <property type="entry name" value="ANL_N_sf"/>
</dbReference>
<name>A0A1M7A877_9BRAD</name>
<protein>
    <submittedName>
        <fullName evidence="3">Long-chain acyl-CoA synthetase</fullName>
    </submittedName>
</protein>
<dbReference type="Gene3D" id="3.30.300.30">
    <property type="match status" value="1"/>
</dbReference>
<proteinExistence type="predicted"/>
<dbReference type="PROSITE" id="PS00455">
    <property type="entry name" value="AMP_BINDING"/>
    <property type="match status" value="1"/>
</dbReference>
<gene>
    <name evidence="3" type="ORF">SAMN05444171_3927</name>
</gene>
<dbReference type="GO" id="GO:0016405">
    <property type="term" value="F:CoA-ligase activity"/>
    <property type="evidence" value="ECO:0007669"/>
    <property type="project" value="TreeGrafter"/>
</dbReference>
<dbReference type="InterPro" id="IPR045851">
    <property type="entry name" value="AMP-bd_C_sf"/>
</dbReference>
<evidence type="ECO:0000313" key="3">
    <source>
        <dbReference type="EMBL" id="SED36926.1"/>
    </source>
</evidence>
<feature type="domain" description="AMP-binding enzyme C-terminal" evidence="2">
    <location>
        <begin position="423"/>
        <end position="501"/>
    </location>
</feature>
<organism evidence="3 4">
    <name type="scientific">Bradyrhizobium lablabi</name>
    <dbReference type="NCBI Taxonomy" id="722472"/>
    <lineage>
        <taxon>Bacteria</taxon>
        <taxon>Pseudomonadati</taxon>
        <taxon>Pseudomonadota</taxon>
        <taxon>Alphaproteobacteria</taxon>
        <taxon>Hyphomicrobiales</taxon>
        <taxon>Nitrobacteraceae</taxon>
        <taxon>Bradyrhizobium</taxon>
    </lineage>
</organism>
<dbReference type="Proteomes" id="UP000183208">
    <property type="component" value="Unassembled WGS sequence"/>
</dbReference>
<dbReference type="InterPro" id="IPR025110">
    <property type="entry name" value="AMP-bd_C"/>
</dbReference>
<accession>A0A1M7A877</accession>
<feature type="domain" description="AMP-dependent synthetase/ligase" evidence="1">
    <location>
        <begin position="7"/>
        <end position="365"/>
    </location>
</feature>
<dbReference type="EMBL" id="FNTI01000001">
    <property type="protein sequence ID" value="SED36926.1"/>
    <property type="molecule type" value="Genomic_DNA"/>
</dbReference>
<dbReference type="CDD" id="cd05929">
    <property type="entry name" value="BACL_like"/>
    <property type="match status" value="1"/>
</dbReference>
<dbReference type="AlphaFoldDB" id="A0A1M7A877"/>
<dbReference type="SUPFAM" id="SSF56801">
    <property type="entry name" value="Acetyl-CoA synthetase-like"/>
    <property type="match status" value="1"/>
</dbReference>
<dbReference type="PANTHER" id="PTHR24096">
    <property type="entry name" value="LONG-CHAIN-FATTY-ACID--COA LIGASE"/>
    <property type="match status" value="1"/>
</dbReference>
<evidence type="ECO:0000259" key="2">
    <source>
        <dbReference type="Pfam" id="PF13193"/>
    </source>
</evidence>
<dbReference type="InterPro" id="IPR000873">
    <property type="entry name" value="AMP-dep_synth/lig_dom"/>
</dbReference>
<dbReference type="PANTHER" id="PTHR24096:SF323">
    <property type="entry name" value="BLR3536 PROTEIN"/>
    <property type="match status" value="1"/>
</dbReference>
<dbReference type="InterPro" id="IPR020845">
    <property type="entry name" value="AMP-binding_CS"/>
</dbReference>
<dbReference type="Pfam" id="PF00501">
    <property type="entry name" value="AMP-binding"/>
    <property type="match status" value="1"/>
</dbReference>
<reference evidence="3 4" key="1">
    <citation type="submission" date="2016-10" db="EMBL/GenBank/DDBJ databases">
        <authorList>
            <person name="de Groot N.N."/>
        </authorList>
    </citation>
    <scope>NUCLEOTIDE SEQUENCE [LARGE SCALE GENOMIC DNA]</scope>
    <source>
        <strain evidence="3 4">GAS522</strain>
    </source>
</reference>
<dbReference type="RefSeq" id="WP_074822224.1">
    <property type="nucleotide sequence ID" value="NZ_FNTI01000001.1"/>
</dbReference>